<evidence type="ECO:0000313" key="1">
    <source>
        <dbReference type="EMBL" id="BAS92707.1"/>
    </source>
</evidence>
<dbReference type="AlphaFoldDB" id="A0A0P0WJ03"/>
<dbReference type="PaxDb" id="39947-A0A0P0WJ03"/>
<dbReference type="InParanoid" id="A0A0P0WJ03"/>
<name>A0A0P0WJ03_ORYSJ</name>
<accession>A0A0P0WJ03</accession>
<sequence>MANRRRRTLTLLRSCNGGVTNEAAEWRDGQHQNRDNADFGSGGSCCCCYCVAAPSNGGRTEGCGRRAGFKIVDDVRSTEMVLLPLGTTAVDMVVGEGTARDCMGCEARDWR</sequence>
<evidence type="ECO:0000313" key="2">
    <source>
        <dbReference type="Proteomes" id="UP000059680"/>
    </source>
</evidence>
<reference evidence="2" key="1">
    <citation type="journal article" date="2005" name="Nature">
        <title>The map-based sequence of the rice genome.</title>
        <authorList>
            <consortium name="International rice genome sequencing project (IRGSP)"/>
            <person name="Matsumoto T."/>
            <person name="Wu J."/>
            <person name="Kanamori H."/>
            <person name="Katayose Y."/>
            <person name="Fujisawa M."/>
            <person name="Namiki N."/>
            <person name="Mizuno H."/>
            <person name="Yamamoto K."/>
            <person name="Antonio B.A."/>
            <person name="Baba T."/>
            <person name="Sakata K."/>
            <person name="Nagamura Y."/>
            <person name="Aoki H."/>
            <person name="Arikawa K."/>
            <person name="Arita K."/>
            <person name="Bito T."/>
            <person name="Chiden Y."/>
            <person name="Fujitsuka N."/>
            <person name="Fukunaka R."/>
            <person name="Hamada M."/>
            <person name="Harada C."/>
            <person name="Hayashi A."/>
            <person name="Hijishita S."/>
            <person name="Honda M."/>
            <person name="Hosokawa S."/>
            <person name="Ichikawa Y."/>
            <person name="Idonuma A."/>
            <person name="Iijima M."/>
            <person name="Ikeda M."/>
            <person name="Ikeno M."/>
            <person name="Ito K."/>
            <person name="Ito S."/>
            <person name="Ito T."/>
            <person name="Ito Y."/>
            <person name="Ito Y."/>
            <person name="Iwabuchi A."/>
            <person name="Kamiya K."/>
            <person name="Karasawa W."/>
            <person name="Kurita K."/>
            <person name="Katagiri S."/>
            <person name="Kikuta A."/>
            <person name="Kobayashi H."/>
            <person name="Kobayashi N."/>
            <person name="Machita K."/>
            <person name="Maehara T."/>
            <person name="Masukawa M."/>
            <person name="Mizubayashi T."/>
            <person name="Mukai Y."/>
            <person name="Nagasaki H."/>
            <person name="Nagata Y."/>
            <person name="Naito S."/>
            <person name="Nakashima M."/>
            <person name="Nakama Y."/>
            <person name="Nakamichi Y."/>
            <person name="Nakamura M."/>
            <person name="Meguro A."/>
            <person name="Negishi M."/>
            <person name="Ohta I."/>
            <person name="Ohta T."/>
            <person name="Okamoto M."/>
            <person name="Ono N."/>
            <person name="Saji S."/>
            <person name="Sakaguchi M."/>
            <person name="Sakai K."/>
            <person name="Shibata M."/>
            <person name="Shimokawa T."/>
            <person name="Song J."/>
            <person name="Takazaki Y."/>
            <person name="Terasawa K."/>
            <person name="Tsugane M."/>
            <person name="Tsuji K."/>
            <person name="Ueda S."/>
            <person name="Waki K."/>
            <person name="Yamagata H."/>
            <person name="Yamamoto M."/>
            <person name="Yamamoto S."/>
            <person name="Yamane H."/>
            <person name="Yoshiki S."/>
            <person name="Yoshihara R."/>
            <person name="Yukawa K."/>
            <person name="Zhong H."/>
            <person name="Yano M."/>
            <person name="Yuan Q."/>
            <person name="Ouyang S."/>
            <person name="Liu J."/>
            <person name="Jones K.M."/>
            <person name="Gansberger K."/>
            <person name="Moffat K."/>
            <person name="Hill J."/>
            <person name="Bera J."/>
            <person name="Fadrosh D."/>
            <person name="Jin S."/>
            <person name="Johri S."/>
            <person name="Kim M."/>
            <person name="Overton L."/>
            <person name="Reardon M."/>
            <person name="Tsitrin T."/>
            <person name="Vuong H."/>
            <person name="Weaver B."/>
            <person name="Ciecko A."/>
            <person name="Tallon L."/>
            <person name="Jackson J."/>
            <person name="Pai G."/>
            <person name="Aken S.V."/>
            <person name="Utterback T."/>
            <person name="Reidmuller S."/>
            <person name="Feldblyum T."/>
            <person name="Hsiao J."/>
            <person name="Zismann V."/>
            <person name="Iobst S."/>
            <person name="de Vazeille A.R."/>
            <person name="Buell C.R."/>
            <person name="Ying K."/>
            <person name="Li Y."/>
            <person name="Lu T."/>
            <person name="Huang Y."/>
            <person name="Zhao Q."/>
            <person name="Feng Q."/>
            <person name="Zhang L."/>
            <person name="Zhu J."/>
            <person name="Weng Q."/>
            <person name="Mu J."/>
            <person name="Lu Y."/>
            <person name="Fan D."/>
            <person name="Liu Y."/>
            <person name="Guan J."/>
            <person name="Zhang Y."/>
            <person name="Yu S."/>
            <person name="Liu X."/>
            <person name="Zhang Y."/>
            <person name="Hong G."/>
            <person name="Han B."/>
            <person name="Choisne N."/>
            <person name="Demange N."/>
            <person name="Orjeda G."/>
            <person name="Samain S."/>
            <person name="Cattolico L."/>
            <person name="Pelletier E."/>
            <person name="Couloux A."/>
            <person name="Segurens B."/>
            <person name="Wincker P."/>
            <person name="D'Hont A."/>
            <person name="Scarpelli C."/>
            <person name="Weissenbach J."/>
            <person name="Salanoubat M."/>
            <person name="Quetier F."/>
            <person name="Yu Y."/>
            <person name="Kim H.R."/>
            <person name="Rambo T."/>
            <person name="Currie J."/>
            <person name="Collura K."/>
            <person name="Luo M."/>
            <person name="Yang T."/>
            <person name="Ammiraju J.S.S."/>
            <person name="Engler F."/>
            <person name="Soderlund C."/>
            <person name="Wing R.A."/>
            <person name="Palmer L.E."/>
            <person name="de la Bastide M."/>
            <person name="Spiegel L."/>
            <person name="Nascimento L."/>
            <person name="Zutavern T."/>
            <person name="O'Shaughnessy A."/>
            <person name="Dike S."/>
            <person name="Dedhia N."/>
            <person name="Preston R."/>
            <person name="Balija V."/>
            <person name="McCombie W.R."/>
            <person name="Chow T."/>
            <person name="Chen H."/>
            <person name="Chung M."/>
            <person name="Chen C."/>
            <person name="Shaw J."/>
            <person name="Wu H."/>
            <person name="Hsiao K."/>
            <person name="Chao Y."/>
            <person name="Chu M."/>
            <person name="Cheng C."/>
            <person name="Hour A."/>
            <person name="Lee P."/>
            <person name="Lin S."/>
            <person name="Lin Y."/>
            <person name="Liou J."/>
            <person name="Liu S."/>
            <person name="Hsing Y."/>
            <person name="Raghuvanshi S."/>
            <person name="Mohanty A."/>
            <person name="Bharti A.K."/>
            <person name="Gaur A."/>
            <person name="Gupta V."/>
            <person name="Kumar D."/>
            <person name="Ravi V."/>
            <person name="Vij S."/>
            <person name="Kapur A."/>
            <person name="Khurana P."/>
            <person name="Khurana P."/>
            <person name="Khurana J.P."/>
            <person name="Tyagi A.K."/>
            <person name="Gaikwad K."/>
            <person name="Singh A."/>
            <person name="Dalal V."/>
            <person name="Srivastava S."/>
            <person name="Dixit A."/>
            <person name="Pal A.K."/>
            <person name="Ghazi I.A."/>
            <person name="Yadav M."/>
            <person name="Pandit A."/>
            <person name="Bhargava A."/>
            <person name="Sureshbabu K."/>
            <person name="Batra K."/>
            <person name="Sharma T.R."/>
            <person name="Mohapatra T."/>
            <person name="Singh N.K."/>
            <person name="Messing J."/>
            <person name="Nelson A.B."/>
            <person name="Fuks G."/>
            <person name="Kavchok S."/>
            <person name="Keizer G."/>
            <person name="Linton E."/>
            <person name="Llaca V."/>
            <person name="Song R."/>
            <person name="Tanyolac B."/>
            <person name="Young S."/>
            <person name="Ho-Il K."/>
            <person name="Hahn J.H."/>
            <person name="Sangsakoo G."/>
            <person name="Vanavichit A."/>
            <person name="de Mattos Luiz.A.T."/>
            <person name="Zimmer P.D."/>
            <person name="Malone G."/>
            <person name="Dellagostin O."/>
            <person name="de Oliveira A.C."/>
            <person name="Bevan M."/>
            <person name="Bancroft I."/>
            <person name="Minx P."/>
            <person name="Cordum H."/>
            <person name="Wilson R."/>
            <person name="Cheng Z."/>
            <person name="Jin W."/>
            <person name="Jiang J."/>
            <person name="Leong S.A."/>
            <person name="Iwama H."/>
            <person name="Gojobori T."/>
            <person name="Itoh T."/>
            <person name="Niimura Y."/>
            <person name="Fujii Y."/>
            <person name="Habara T."/>
            <person name="Sakai H."/>
            <person name="Sato Y."/>
            <person name="Wilson G."/>
            <person name="Kumar K."/>
            <person name="McCouch S."/>
            <person name="Juretic N."/>
            <person name="Hoen D."/>
            <person name="Wright S."/>
            <person name="Bruskiewich R."/>
            <person name="Bureau T."/>
            <person name="Miyao A."/>
            <person name="Hirochika H."/>
            <person name="Nishikawa T."/>
            <person name="Kadowaki K."/>
            <person name="Sugiura M."/>
            <person name="Burr B."/>
            <person name="Sasaki T."/>
        </authorList>
    </citation>
    <scope>NUCLEOTIDE SEQUENCE [LARGE SCALE GENOMIC DNA]</scope>
    <source>
        <strain evidence="2">cv. Nipponbare</strain>
    </source>
</reference>
<proteinExistence type="predicted"/>
<dbReference type="Proteomes" id="UP000059680">
    <property type="component" value="Chromosome 5"/>
</dbReference>
<gene>
    <name evidence="1" type="ordered locus">Os05g0200220</name>
    <name evidence="1" type="ORF">OSNPB_050200220</name>
</gene>
<dbReference type="EMBL" id="AP014961">
    <property type="protein sequence ID" value="BAS92707.1"/>
    <property type="molecule type" value="Genomic_DNA"/>
</dbReference>
<reference evidence="1 2" key="2">
    <citation type="journal article" date="2013" name="Plant Cell Physiol.">
        <title>Rice Annotation Project Database (RAP-DB): an integrative and interactive database for rice genomics.</title>
        <authorList>
            <person name="Sakai H."/>
            <person name="Lee S.S."/>
            <person name="Tanaka T."/>
            <person name="Numa H."/>
            <person name="Kim J."/>
            <person name="Kawahara Y."/>
            <person name="Wakimoto H."/>
            <person name="Yang C.C."/>
            <person name="Iwamoto M."/>
            <person name="Abe T."/>
            <person name="Yamada Y."/>
            <person name="Muto A."/>
            <person name="Inokuchi H."/>
            <person name="Ikemura T."/>
            <person name="Matsumoto T."/>
            <person name="Sasaki T."/>
            <person name="Itoh T."/>
        </authorList>
    </citation>
    <scope>NUCLEOTIDE SEQUENCE [LARGE SCALE GENOMIC DNA]</scope>
    <source>
        <strain evidence="2">cv. Nipponbare</strain>
    </source>
</reference>
<keyword evidence="2" id="KW-1185">Reference proteome</keyword>
<reference evidence="1 2" key="3">
    <citation type="journal article" date="2013" name="Rice">
        <title>Improvement of the Oryza sativa Nipponbare reference genome using next generation sequence and optical map data.</title>
        <authorList>
            <person name="Kawahara Y."/>
            <person name="de la Bastide M."/>
            <person name="Hamilton J.P."/>
            <person name="Kanamori H."/>
            <person name="McCombie W.R."/>
            <person name="Ouyang S."/>
            <person name="Schwartz D.C."/>
            <person name="Tanaka T."/>
            <person name="Wu J."/>
            <person name="Zhou S."/>
            <person name="Childs K.L."/>
            <person name="Davidson R.M."/>
            <person name="Lin H."/>
            <person name="Quesada-Ocampo L."/>
            <person name="Vaillancourt B."/>
            <person name="Sakai H."/>
            <person name="Lee S.S."/>
            <person name="Kim J."/>
            <person name="Numa H."/>
            <person name="Itoh T."/>
            <person name="Buell C.R."/>
            <person name="Matsumoto T."/>
        </authorList>
    </citation>
    <scope>NUCLEOTIDE SEQUENCE [LARGE SCALE GENOMIC DNA]</scope>
    <source>
        <strain evidence="2">cv. Nipponbare</strain>
    </source>
</reference>
<protein>
    <submittedName>
        <fullName evidence="1">Os05g0200220 protein</fullName>
    </submittedName>
</protein>
<organism evidence="1 2">
    <name type="scientific">Oryza sativa subsp. japonica</name>
    <name type="common">Rice</name>
    <dbReference type="NCBI Taxonomy" id="39947"/>
    <lineage>
        <taxon>Eukaryota</taxon>
        <taxon>Viridiplantae</taxon>
        <taxon>Streptophyta</taxon>
        <taxon>Embryophyta</taxon>
        <taxon>Tracheophyta</taxon>
        <taxon>Spermatophyta</taxon>
        <taxon>Magnoliopsida</taxon>
        <taxon>Liliopsida</taxon>
        <taxon>Poales</taxon>
        <taxon>Poaceae</taxon>
        <taxon>BOP clade</taxon>
        <taxon>Oryzoideae</taxon>
        <taxon>Oryzeae</taxon>
        <taxon>Oryzinae</taxon>
        <taxon>Oryza</taxon>
        <taxon>Oryza sativa</taxon>
    </lineage>
</organism>